<evidence type="ECO:0000256" key="2">
    <source>
        <dbReference type="ARBA" id="ARBA00008348"/>
    </source>
</evidence>
<dbReference type="InterPro" id="IPR002942">
    <property type="entry name" value="S4_RNA-bd"/>
</dbReference>
<evidence type="ECO:0000256" key="3">
    <source>
        <dbReference type="ARBA" id="ARBA00022884"/>
    </source>
</evidence>
<keyword evidence="4 6" id="KW-0413">Isomerase</keyword>
<evidence type="ECO:0000256" key="5">
    <source>
        <dbReference type="PROSITE-ProRule" id="PRU00182"/>
    </source>
</evidence>
<accession>A0ABM7V926</accession>
<dbReference type="NCBIfam" id="TIGR00093">
    <property type="entry name" value="pseudouridine synthase"/>
    <property type="match status" value="1"/>
</dbReference>
<evidence type="ECO:0000256" key="6">
    <source>
        <dbReference type="RuleBase" id="RU003887"/>
    </source>
</evidence>
<comment type="similarity">
    <text evidence="2 6">Belongs to the pseudouridine synthase RsuA family.</text>
</comment>
<name>A0ABM7V926_9PROT</name>
<dbReference type="InterPro" id="IPR000748">
    <property type="entry name" value="PsdUridine_synth_RsuA/RluB/E/F"/>
</dbReference>
<organism evidence="8 9">
    <name type="scientific">Candidatus Hydrogenosomobacter endosymbioticus</name>
    <dbReference type="NCBI Taxonomy" id="2558174"/>
    <lineage>
        <taxon>Bacteria</taxon>
        <taxon>Pseudomonadati</taxon>
        <taxon>Pseudomonadota</taxon>
        <taxon>Alphaproteobacteria</taxon>
        <taxon>Holosporales</taxon>
        <taxon>Holosporaceae</taxon>
        <taxon>Candidatus Hydrogenosomobacter</taxon>
    </lineage>
</organism>
<comment type="catalytic activity">
    <reaction evidence="1">
        <text>a uridine in RNA = a pseudouridine in RNA</text>
        <dbReference type="Rhea" id="RHEA:48348"/>
        <dbReference type="Rhea" id="RHEA-COMP:12068"/>
        <dbReference type="Rhea" id="RHEA-COMP:12069"/>
        <dbReference type="ChEBI" id="CHEBI:65314"/>
        <dbReference type="ChEBI" id="CHEBI:65315"/>
    </reaction>
</comment>
<evidence type="ECO:0000259" key="7">
    <source>
        <dbReference type="SMART" id="SM00363"/>
    </source>
</evidence>
<proteinExistence type="inferred from homology"/>
<dbReference type="PROSITE" id="PS50889">
    <property type="entry name" value="S4"/>
    <property type="match status" value="1"/>
</dbReference>
<dbReference type="EC" id="5.4.99.-" evidence="6"/>
<dbReference type="Pfam" id="PF00849">
    <property type="entry name" value="PseudoU_synth_2"/>
    <property type="match status" value="1"/>
</dbReference>
<dbReference type="Gene3D" id="3.30.70.1560">
    <property type="entry name" value="Alpha-L RNA-binding motif"/>
    <property type="match status" value="1"/>
</dbReference>
<sequence length="239" mass="27092">MKLDRWLFTFGKLSRREADKAISEGRVTVDGIVTIKPFLDVDEKKTILLDGALVQKTAMEPVIMKLYKPRGVVVSKVDQRACSSTVFDLLPKSETRWIYVGRLDIDSEGLLLLTNVGRIAHFLESPKTALKREYMVKVFGHVDDSKLSAIQQGPNIKGINYSACKISVLRQAEKQTWLKIVLTEGKNREIRILMDHIGLRVSRLIRTAYGPFTINNMKPGEIESIFCRAISKINLFPLM</sequence>
<feature type="domain" description="RNA-binding S4" evidence="7">
    <location>
        <begin position="1"/>
        <end position="58"/>
    </location>
</feature>
<keyword evidence="9" id="KW-1185">Reference proteome</keyword>
<dbReference type="Gene3D" id="3.10.290.10">
    <property type="entry name" value="RNA-binding S4 domain"/>
    <property type="match status" value="1"/>
</dbReference>
<evidence type="ECO:0000313" key="9">
    <source>
        <dbReference type="Proteomes" id="UP001320209"/>
    </source>
</evidence>
<dbReference type="InterPro" id="IPR020094">
    <property type="entry name" value="TruA/RsuA/RluB/E/F_N"/>
</dbReference>
<dbReference type="InterPro" id="IPR018496">
    <property type="entry name" value="PsdUridine_synth_RsuA/RluB_CS"/>
</dbReference>
<dbReference type="SMART" id="SM00363">
    <property type="entry name" value="S4"/>
    <property type="match status" value="1"/>
</dbReference>
<dbReference type="EMBL" id="AP025225">
    <property type="protein sequence ID" value="BDB96265.1"/>
    <property type="molecule type" value="Genomic_DNA"/>
</dbReference>
<evidence type="ECO:0000256" key="1">
    <source>
        <dbReference type="ARBA" id="ARBA00000073"/>
    </source>
</evidence>
<dbReference type="CDD" id="cd00165">
    <property type="entry name" value="S4"/>
    <property type="match status" value="1"/>
</dbReference>
<dbReference type="Gene3D" id="3.30.70.580">
    <property type="entry name" value="Pseudouridine synthase I, catalytic domain, N-terminal subdomain"/>
    <property type="match status" value="1"/>
</dbReference>
<keyword evidence="3 5" id="KW-0694">RNA-binding</keyword>
<evidence type="ECO:0000313" key="8">
    <source>
        <dbReference type="EMBL" id="BDB96265.1"/>
    </source>
</evidence>
<dbReference type="InterPro" id="IPR050343">
    <property type="entry name" value="RsuA_PseudoU_synthase"/>
</dbReference>
<dbReference type="InterPro" id="IPR042092">
    <property type="entry name" value="PsdUridine_s_RsuA/RluB/E/F_cat"/>
</dbReference>
<dbReference type="SUPFAM" id="SSF55174">
    <property type="entry name" value="Alpha-L RNA-binding motif"/>
    <property type="match status" value="1"/>
</dbReference>
<dbReference type="PANTHER" id="PTHR47683:SF3">
    <property type="entry name" value="RIBOSOMAL LARGE SUBUNIT PSEUDOURIDINE SYNTHASE B"/>
    <property type="match status" value="1"/>
</dbReference>
<dbReference type="SUPFAM" id="SSF55120">
    <property type="entry name" value="Pseudouridine synthase"/>
    <property type="match status" value="1"/>
</dbReference>
<dbReference type="Proteomes" id="UP001320209">
    <property type="component" value="Chromosome"/>
</dbReference>
<dbReference type="InterPro" id="IPR006145">
    <property type="entry name" value="PsdUridine_synth_RsuA/RluA"/>
</dbReference>
<dbReference type="PROSITE" id="PS01149">
    <property type="entry name" value="PSI_RSU"/>
    <property type="match status" value="1"/>
</dbReference>
<evidence type="ECO:0000256" key="4">
    <source>
        <dbReference type="ARBA" id="ARBA00023235"/>
    </source>
</evidence>
<reference evidence="8" key="1">
    <citation type="submission" date="2021-10" db="EMBL/GenBank/DDBJ databases">
        <title>Genome Sequence of The Candidatus Hydrogeosomobacter endosymbioticus, an Intracellular Bacterial Symbiont of the Anaerobic Ciliate GW7.</title>
        <authorList>
            <person name="Shiohama Y."/>
            <person name="Shinzato N."/>
        </authorList>
    </citation>
    <scope>NUCLEOTIDE SEQUENCE [LARGE SCALE GENOMIC DNA]</scope>
    <source>
        <strain evidence="8">200920</strain>
    </source>
</reference>
<dbReference type="InterPro" id="IPR020103">
    <property type="entry name" value="PsdUridine_synth_cat_dom_sf"/>
</dbReference>
<gene>
    <name evidence="8" type="ORF">HYD_3980</name>
</gene>
<dbReference type="RefSeq" id="WP_236864486.1">
    <property type="nucleotide sequence ID" value="NZ_AP025225.1"/>
</dbReference>
<dbReference type="PANTHER" id="PTHR47683">
    <property type="entry name" value="PSEUDOURIDINE SYNTHASE FAMILY PROTEIN-RELATED"/>
    <property type="match status" value="1"/>
</dbReference>
<dbReference type="InterPro" id="IPR036986">
    <property type="entry name" value="S4_RNA-bd_sf"/>
</dbReference>
<dbReference type="Pfam" id="PF01479">
    <property type="entry name" value="S4"/>
    <property type="match status" value="1"/>
</dbReference>
<protein>
    <recommendedName>
        <fullName evidence="6">Pseudouridine synthase</fullName>
        <ecNumber evidence="6">5.4.99.-</ecNumber>
    </recommendedName>
</protein>